<keyword evidence="1" id="KW-0678">Repressor</keyword>
<feature type="domain" description="HTH tetR-type" evidence="6">
    <location>
        <begin position="19"/>
        <end position="79"/>
    </location>
</feature>
<dbReference type="Proteomes" id="UP000027466">
    <property type="component" value="Unassembled WGS sequence"/>
</dbReference>
<dbReference type="InterPro" id="IPR001647">
    <property type="entry name" value="HTH_TetR"/>
</dbReference>
<organism evidence="7 8">
    <name type="scientific">Caballeronia glathei</name>
    <dbReference type="NCBI Taxonomy" id="60547"/>
    <lineage>
        <taxon>Bacteria</taxon>
        <taxon>Pseudomonadati</taxon>
        <taxon>Pseudomonadota</taxon>
        <taxon>Betaproteobacteria</taxon>
        <taxon>Burkholderiales</taxon>
        <taxon>Burkholderiaceae</taxon>
        <taxon>Caballeronia</taxon>
    </lineage>
</organism>
<dbReference type="Pfam" id="PF16925">
    <property type="entry name" value="TetR_C_13"/>
    <property type="match status" value="1"/>
</dbReference>
<evidence type="ECO:0000256" key="4">
    <source>
        <dbReference type="ARBA" id="ARBA00023163"/>
    </source>
</evidence>
<comment type="caution">
    <text evidence="7">The sequence shown here is derived from an EMBL/GenBank/DDBJ whole genome shotgun (WGS) entry which is preliminary data.</text>
</comment>
<keyword evidence="8" id="KW-1185">Reference proteome</keyword>
<proteinExistence type="predicted"/>
<dbReference type="InterPro" id="IPR036271">
    <property type="entry name" value="Tet_transcr_reg_TetR-rel_C_sf"/>
</dbReference>
<dbReference type="Gene3D" id="1.10.357.10">
    <property type="entry name" value="Tetracycline Repressor, domain 2"/>
    <property type="match status" value="1"/>
</dbReference>
<evidence type="ECO:0000313" key="7">
    <source>
        <dbReference type="EMBL" id="KDR38384.1"/>
    </source>
</evidence>
<dbReference type="PANTHER" id="PTHR47506">
    <property type="entry name" value="TRANSCRIPTIONAL REGULATORY PROTEIN"/>
    <property type="match status" value="1"/>
</dbReference>
<dbReference type="InterPro" id="IPR023772">
    <property type="entry name" value="DNA-bd_HTH_TetR-type_CS"/>
</dbReference>
<gene>
    <name evidence="7" type="ORF">BG61_41170</name>
</gene>
<reference evidence="7 8" key="1">
    <citation type="submission" date="2014-03" db="EMBL/GenBank/DDBJ databases">
        <title>Draft Genome Sequences of Four Burkholderia Strains.</title>
        <authorList>
            <person name="Liu X.Y."/>
            <person name="Li C.X."/>
            <person name="Xu J.H."/>
        </authorList>
    </citation>
    <scope>NUCLEOTIDE SEQUENCE [LARGE SCALE GENOMIC DNA]</scope>
    <source>
        <strain evidence="7 8">DSM 50014</strain>
    </source>
</reference>
<keyword evidence="4" id="KW-0804">Transcription</keyword>
<dbReference type="STRING" id="60547.GCA_000751215_04857"/>
<evidence type="ECO:0000256" key="2">
    <source>
        <dbReference type="ARBA" id="ARBA00023015"/>
    </source>
</evidence>
<evidence type="ECO:0000256" key="1">
    <source>
        <dbReference type="ARBA" id="ARBA00022491"/>
    </source>
</evidence>
<sequence length="206" mass="22451">MNRSVTPSPGPRSPGRPREFDLDGALDRAIGTFSEYGYHATSLGKLTAAMEIAEGSLYKAFRDKRGVFLAAFERYVMLRSERLAQELANTRTGRDKVRAVLAVYAEYSHGKTGRRGCFVVGSAVDLASSDPEMAKRVAAVLASQEKRLVEFIREGQEDGSVSSRVDAAVTARLLLCVVQGMRVLGKTGRSREEMTSLVDSALTLLD</sequence>
<dbReference type="PROSITE" id="PS01081">
    <property type="entry name" value="HTH_TETR_1"/>
    <property type="match status" value="1"/>
</dbReference>
<dbReference type="SUPFAM" id="SSF48498">
    <property type="entry name" value="Tetracyclin repressor-like, C-terminal domain"/>
    <property type="match status" value="1"/>
</dbReference>
<name>A0A069PEX0_9BURK</name>
<evidence type="ECO:0000256" key="5">
    <source>
        <dbReference type="PROSITE-ProRule" id="PRU00335"/>
    </source>
</evidence>
<keyword evidence="2" id="KW-0805">Transcription regulation</keyword>
<dbReference type="RefSeq" id="WP_035936480.1">
    <property type="nucleotide sequence ID" value="NZ_CADFFX010000039.1"/>
</dbReference>
<dbReference type="Pfam" id="PF00440">
    <property type="entry name" value="TetR_N"/>
    <property type="match status" value="1"/>
</dbReference>
<dbReference type="PROSITE" id="PS50977">
    <property type="entry name" value="HTH_TETR_2"/>
    <property type="match status" value="1"/>
</dbReference>
<dbReference type="PANTHER" id="PTHR47506:SF10">
    <property type="entry name" value="TRANSCRIPTIONAL REGULATORY PROTEIN"/>
    <property type="match status" value="1"/>
</dbReference>
<evidence type="ECO:0000256" key="3">
    <source>
        <dbReference type="ARBA" id="ARBA00023125"/>
    </source>
</evidence>
<evidence type="ECO:0000313" key="8">
    <source>
        <dbReference type="Proteomes" id="UP000027466"/>
    </source>
</evidence>
<dbReference type="GO" id="GO:0003677">
    <property type="term" value="F:DNA binding"/>
    <property type="evidence" value="ECO:0007669"/>
    <property type="project" value="UniProtKB-UniRule"/>
</dbReference>
<feature type="DNA-binding region" description="H-T-H motif" evidence="5">
    <location>
        <begin position="42"/>
        <end position="61"/>
    </location>
</feature>
<protein>
    <submittedName>
        <fullName evidence="7">TetR family transcriptional regulator</fullName>
    </submittedName>
</protein>
<dbReference type="EMBL" id="JFHC01000092">
    <property type="protein sequence ID" value="KDR38384.1"/>
    <property type="molecule type" value="Genomic_DNA"/>
</dbReference>
<dbReference type="InterPro" id="IPR011075">
    <property type="entry name" value="TetR_C"/>
</dbReference>
<dbReference type="SUPFAM" id="SSF46689">
    <property type="entry name" value="Homeodomain-like"/>
    <property type="match status" value="1"/>
</dbReference>
<evidence type="ECO:0000259" key="6">
    <source>
        <dbReference type="PROSITE" id="PS50977"/>
    </source>
</evidence>
<keyword evidence="3 5" id="KW-0238">DNA-binding</keyword>
<accession>A0A069PEX0</accession>
<dbReference type="Gene3D" id="1.10.10.60">
    <property type="entry name" value="Homeodomain-like"/>
    <property type="match status" value="1"/>
</dbReference>
<dbReference type="AlphaFoldDB" id="A0A069PEX0"/>
<dbReference type="InterPro" id="IPR009057">
    <property type="entry name" value="Homeodomain-like_sf"/>
</dbReference>